<protein>
    <recommendedName>
        <fullName evidence="2">Snf2 ATP coupling domain-containing protein</fullName>
    </recommendedName>
</protein>
<sequence>MDIDRRRAEAMECRRKPRLIEEDEIPKTIIEQSRRFTEDEEAAAAQQTNNDPAPAFTEGGRRRRKDVNYSQVESQWPEKTEYVIKCDMSALQRLLYKHLRKGLFIDSKHEGATQTTKKNFVRFGHEYALVPMRCFVPEHQANRNADSTSPATRPNICSNHQCSL</sequence>
<organism evidence="3 4">
    <name type="scientific">Heterodera trifolii</name>
    <dbReference type="NCBI Taxonomy" id="157864"/>
    <lineage>
        <taxon>Eukaryota</taxon>
        <taxon>Metazoa</taxon>
        <taxon>Ecdysozoa</taxon>
        <taxon>Nematoda</taxon>
        <taxon>Chromadorea</taxon>
        <taxon>Rhabditida</taxon>
        <taxon>Tylenchina</taxon>
        <taxon>Tylenchomorpha</taxon>
        <taxon>Tylenchoidea</taxon>
        <taxon>Heteroderidae</taxon>
        <taxon>Heteroderinae</taxon>
        <taxon>Heterodera</taxon>
    </lineage>
</organism>
<evidence type="ECO:0000313" key="3">
    <source>
        <dbReference type="EMBL" id="KAL3123865.1"/>
    </source>
</evidence>
<dbReference type="InterPro" id="IPR029295">
    <property type="entry name" value="SnAC"/>
</dbReference>
<keyword evidence="4" id="KW-1185">Reference proteome</keyword>
<reference evidence="3 4" key="1">
    <citation type="submission" date="2024-10" db="EMBL/GenBank/DDBJ databases">
        <authorList>
            <person name="Kim D."/>
        </authorList>
    </citation>
    <scope>NUCLEOTIDE SEQUENCE [LARGE SCALE GENOMIC DNA]</scope>
    <source>
        <strain evidence="3">BH-2024</strain>
    </source>
</reference>
<name>A0ABD2MAZ9_9BILA</name>
<evidence type="ECO:0000259" key="2">
    <source>
        <dbReference type="SMART" id="SM01314"/>
    </source>
</evidence>
<dbReference type="EMBL" id="JBICBT010000084">
    <property type="protein sequence ID" value="KAL3123865.1"/>
    <property type="molecule type" value="Genomic_DNA"/>
</dbReference>
<comment type="caution">
    <text evidence="3">The sequence shown here is derived from an EMBL/GenBank/DDBJ whole genome shotgun (WGS) entry which is preliminary data.</text>
</comment>
<dbReference type="Proteomes" id="UP001620626">
    <property type="component" value="Unassembled WGS sequence"/>
</dbReference>
<evidence type="ECO:0000256" key="1">
    <source>
        <dbReference type="SAM" id="MobiDB-lite"/>
    </source>
</evidence>
<dbReference type="AlphaFoldDB" id="A0ABD2MAZ9"/>
<feature type="region of interest" description="Disordered" evidence="1">
    <location>
        <begin position="24"/>
        <end position="72"/>
    </location>
</feature>
<dbReference type="Pfam" id="PF14619">
    <property type="entry name" value="SnAC"/>
    <property type="match status" value="1"/>
</dbReference>
<feature type="domain" description="Snf2 ATP coupling" evidence="2">
    <location>
        <begin position="3"/>
        <end position="77"/>
    </location>
</feature>
<proteinExistence type="predicted"/>
<dbReference type="SMART" id="SM01314">
    <property type="entry name" value="SnAC"/>
    <property type="match status" value="1"/>
</dbReference>
<gene>
    <name evidence="3" type="ORF">niasHT_000022</name>
</gene>
<evidence type="ECO:0000313" key="4">
    <source>
        <dbReference type="Proteomes" id="UP001620626"/>
    </source>
</evidence>
<accession>A0ABD2MAZ9</accession>